<evidence type="ECO:0000313" key="2">
    <source>
        <dbReference type="Proteomes" id="UP001428341"/>
    </source>
</evidence>
<reference evidence="1 2" key="1">
    <citation type="submission" date="2024-05" db="EMBL/GenBank/DDBJ databases">
        <title>Haplotype-resolved chromosome-level genome assembly of Huyou (Citrus changshanensis).</title>
        <authorList>
            <person name="Miao C."/>
            <person name="Chen W."/>
            <person name="Wu Y."/>
            <person name="Wang L."/>
            <person name="Zhao S."/>
            <person name="Grierson D."/>
            <person name="Xu C."/>
            <person name="Chen K."/>
        </authorList>
    </citation>
    <scope>NUCLEOTIDE SEQUENCE [LARGE SCALE GENOMIC DNA]</scope>
    <source>
        <strain evidence="1">01-14</strain>
        <tissue evidence="1">Leaf</tissue>
    </source>
</reference>
<dbReference type="EMBL" id="JBCGBO010000003">
    <property type="protein sequence ID" value="KAK9213686.1"/>
    <property type="molecule type" value="Genomic_DNA"/>
</dbReference>
<keyword evidence="2" id="KW-1185">Reference proteome</keyword>
<protein>
    <submittedName>
        <fullName evidence="1">Uncharacterized protein</fullName>
    </submittedName>
</protein>
<dbReference type="AlphaFoldDB" id="A0AAP0MHS1"/>
<organism evidence="1 2">
    <name type="scientific">Citrus x changshan-huyou</name>
    <dbReference type="NCBI Taxonomy" id="2935761"/>
    <lineage>
        <taxon>Eukaryota</taxon>
        <taxon>Viridiplantae</taxon>
        <taxon>Streptophyta</taxon>
        <taxon>Embryophyta</taxon>
        <taxon>Tracheophyta</taxon>
        <taxon>Spermatophyta</taxon>
        <taxon>Magnoliopsida</taxon>
        <taxon>eudicotyledons</taxon>
        <taxon>Gunneridae</taxon>
        <taxon>Pentapetalae</taxon>
        <taxon>rosids</taxon>
        <taxon>malvids</taxon>
        <taxon>Sapindales</taxon>
        <taxon>Rutaceae</taxon>
        <taxon>Aurantioideae</taxon>
        <taxon>Citrus</taxon>
    </lineage>
</organism>
<sequence>MVLLVEILMDIAPKMFVVEVKVVDNIGCCGTLSELEGGDWEELQMGLGDIVLSWYNNDNALCIPWTTWPTAIPHAFLEIVDSFHLRRSNTCVALVEINSQLPEQMRCNIKL</sequence>
<comment type="caution">
    <text evidence="1">The sequence shown here is derived from an EMBL/GenBank/DDBJ whole genome shotgun (WGS) entry which is preliminary data.</text>
</comment>
<evidence type="ECO:0000313" key="1">
    <source>
        <dbReference type="EMBL" id="KAK9213686.1"/>
    </source>
</evidence>
<accession>A0AAP0MHS1</accession>
<proteinExistence type="predicted"/>
<dbReference type="Proteomes" id="UP001428341">
    <property type="component" value="Unassembled WGS sequence"/>
</dbReference>
<gene>
    <name evidence="1" type="ORF">WN944_005671</name>
</gene>
<name>A0AAP0MHS1_9ROSI</name>